<proteinExistence type="predicted"/>
<evidence type="ECO:0008006" key="3">
    <source>
        <dbReference type="Google" id="ProtNLM"/>
    </source>
</evidence>
<dbReference type="AlphaFoldDB" id="A0A4Y8L7R0"/>
<name>A0A4Y8L7R0_9BACT</name>
<sequence length="281" mass="33387">MKRKIAILLRVYDRIEDLKYNLQIIKDTWNAFDYYIVVVTNGYSDGYTIKDNIASQIDDLVILNSNSGHRRGSSQLLQEGRLHIPMDCEYTIILEADTWVYSDRTIAKYIAVMDGNTNVVWASADWYDKDYSLAVDIAIIRSKYIQDHEGLFDIDLYPECYIANYLKENGGNFILIKENMPVHIPSYMSKYPYINDHKNKRFYIFPQSQMVTHHIEFLKNGMSQKKLYFNIVSGRDYFPDEKPKNRTWQIFKIRFWILFSSLLPKKSWFKGKKYRVLNREL</sequence>
<dbReference type="SUPFAM" id="SSF53448">
    <property type="entry name" value="Nucleotide-diphospho-sugar transferases"/>
    <property type="match status" value="1"/>
</dbReference>
<dbReference type="STRING" id="1121485.GCA_000426485_00939"/>
<dbReference type="Proteomes" id="UP000297861">
    <property type="component" value="Unassembled WGS sequence"/>
</dbReference>
<organism evidence="1 2">
    <name type="scientific">Dysgonomonas capnocytophagoides</name>
    <dbReference type="NCBI Taxonomy" id="45254"/>
    <lineage>
        <taxon>Bacteria</taxon>
        <taxon>Pseudomonadati</taxon>
        <taxon>Bacteroidota</taxon>
        <taxon>Bacteroidia</taxon>
        <taxon>Bacteroidales</taxon>
        <taxon>Dysgonomonadaceae</taxon>
        <taxon>Dysgonomonas</taxon>
    </lineage>
</organism>
<accession>A0A4Y8L7R0</accession>
<reference evidence="1 2" key="1">
    <citation type="submission" date="2019-03" db="EMBL/GenBank/DDBJ databases">
        <title>San Antonio Military Medical Center submission to MRSN (WRAIR), pending publication.</title>
        <authorList>
            <person name="Blyth D.M."/>
            <person name="Mccarthy S.L."/>
            <person name="Schall S.E."/>
            <person name="Stam J.A."/>
            <person name="Ong A.C."/>
            <person name="Mcgann P.T."/>
        </authorList>
    </citation>
    <scope>NUCLEOTIDE SEQUENCE [LARGE SCALE GENOMIC DNA]</scope>
    <source>
        <strain evidence="1 2">MRSN571793</strain>
    </source>
</reference>
<dbReference type="RefSeq" id="WP_035330991.1">
    <property type="nucleotide sequence ID" value="NZ_JAWZLG010000034.1"/>
</dbReference>
<dbReference type="InterPro" id="IPR029044">
    <property type="entry name" value="Nucleotide-diphossugar_trans"/>
</dbReference>
<protein>
    <recommendedName>
        <fullName evidence="3">Glycosyltransferase family 2 protein</fullName>
    </recommendedName>
</protein>
<keyword evidence="2" id="KW-1185">Reference proteome</keyword>
<gene>
    <name evidence="1" type="ORF">E2605_00870</name>
</gene>
<evidence type="ECO:0000313" key="2">
    <source>
        <dbReference type="Proteomes" id="UP000297861"/>
    </source>
</evidence>
<dbReference type="OrthoDB" id="995492at2"/>
<dbReference type="EMBL" id="SOML01000001">
    <property type="protein sequence ID" value="TFD98669.1"/>
    <property type="molecule type" value="Genomic_DNA"/>
</dbReference>
<evidence type="ECO:0000313" key="1">
    <source>
        <dbReference type="EMBL" id="TFD98669.1"/>
    </source>
</evidence>
<comment type="caution">
    <text evidence="1">The sequence shown here is derived from an EMBL/GenBank/DDBJ whole genome shotgun (WGS) entry which is preliminary data.</text>
</comment>